<dbReference type="EMBL" id="CP013244">
    <property type="protein sequence ID" value="ANP46439.1"/>
    <property type="molecule type" value="Genomic_DNA"/>
</dbReference>
<protein>
    <submittedName>
        <fullName evidence="2">Uncharacterized protein</fullName>
    </submittedName>
</protein>
<accession>A0A1B1AIP2</accession>
<proteinExistence type="predicted"/>
<dbReference type="Proteomes" id="UP000092498">
    <property type="component" value="Chromosome"/>
</dbReference>
<dbReference type="PROSITE" id="PS51257">
    <property type="entry name" value="PROKAR_LIPOPROTEIN"/>
    <property type="match status" value="1"/>
</dbReference>
<evidence type="ECO:0000313" key="2">
    <source>
        <dbReference type="EMBL" id="ANP46439.1"/>
    </source>
</evidence>
<dbReference type="InParanoid" id="A0A1B1AIP2"/>
<organism evidence="2 3">
    <name type="scientific">Candidatus Viadribacter manganicus</name>
    <dbReference type="NCBI Taxonomy" id="1759059"/>
    <lineage>
        <taxon>Bacteria</taxon>
        <taxon>Pseudomonadati</taxon>
        <taxon>Pseudomonadota</taxon>
        <taxon>Alphaproteobacteria</taxon>
        <taxon>Hyphomonadales</taxon>
        <taxon>Hyphomonadaceae</taxon>
        <taxon>Candidatus Viadribacter</taxon>
    </lineage>
</organism>
<dbReference type="STRING" id="1759059.ATE48_11180"/>
<reference evidence="2 3" key="1">
    <citation type="submission" date="2015-11" db="EMBL/GenBank/DDBJ databases">
        <title>Whole-Genome Sequence of Candidatus Oderbacter manganicum from the National Park Lower Oder Valley, Germany.</title>
        <authorList>
            <person name="Braun B."/>
            <person name="Liere K."/>
            <person name="Szewzyk U."/>
        </authorList>
    </citation>
    <scope>NUCLEOTIDE SEQUENCE [LARGE SCALE GENOMIC DNA]</scope>
    <source>
        <strain evidence="2 3">OTSz_A_272</strain>
    </source>
</reference>
<feature type="chain" id="PRO_5008518859" evidence="1">
    <location>
        <begin position="25"/>
        <end position="243"/>
    </location>
</feature>
<keyword evidence="3" id="KW-1185">Reference proteome</keyword>
<dbReference type="KEGG" id="cbot:ATE48_11180"/>
<evidence type="ECO:0000256" key="1">
    <source>
        <dbReference type="SAM" id="SignalP"/>
    </source>
</evidence>
<feature type="signal peptide" evidence="1">
    <location>
        <begin position="1"/>
        <end position="24"/>
    </location>
</feature>
<gene>
    <name evidence="2" type="ORF">ATE48_11180</name>
</gene>
<evidence type="ECO:0000313" key="3">
    <source>
        <dbReference type="Proteomes" id="UP000092498"/>
    </source>
</evidence>
<dbReference type="AlphaFoldDB" id="A0A1B1AIP2"/>
<sequence length="243" mass="26554">MRWAITALLALVLMAPSASSCSMAPVFQDGGRYVGGDLTTQIAETAETIQIVRAVHRMPIGVAPGDMVIYSFQFEVVATLAHPAALWPWDRRTAPGAFSLDGFERIRSVPTPDGNRTQDAVEIWLPRDAVDRPGTLDGYSHLHAPGPVHLNGSSCGWPMHIELGEEFVVLRQASGALYAFESFANLDLVEEGARPLLIAFAYNALSQVIDTNPAPPLVRIESRDDPFLVRLRAALANEERLLR</sequence>
<name>A0A1B1AIP2_9PROT</name>
<dbReference type="RefSeq" id="WP_066771516.1">
    <property type="nucleotide sequence ID" value="NZ_CP013244.1"/>
</dbReference>
<keyword evidence="1" id="KW-0732">Signal</keyword>